<evidence type="ECO:0000313" key="3">
    <source>
        <dbReference type="Proteomes" id="UP001412239"/>
    </source>
</evidence>
<dbReference type="EMBL" id="LN891031">
    <property type="protein sequence ID" value="CUS11085.1"/>
    <property type="molecule type" value="Genomic_DNA"/>
</dbReference>
<organism evidence="2 3">
    <name type="scientific">Tuber aestivum</name>
    <name type="common">summer truffle</name>
    <dbReference type="NCBI Taxonomy" id="59557"/>
    <lineage>
        <taxon>Eukaryota</taxon>
        <taxon>Fungi</taxon>
        <taxon>Dikarya</taxon>
        <taxon>Ascomycota</taxon>
        <taxon>Pezizomycotina</taxon>
        <taxon>Pezizomycetes</taxon>
        <taxon>Pezizales</taxon>
        <taxon>Tuberaceae</taxon>
        <taxon>Tuber</taxon>
    </lineage>
</organism>
<gene>
    <name evidence="2" type="ORF">GSTUAT00004808001</name>
</gene>
<dbReference type="AlphaFoldDB" id="A0A292PWK4"/>
<sequence length="99" mass="10843">MGQQSGGPSVILPYSSKRTGLNVLPSITGMPGLTTGVPSDPGLRNQRLECHYSTIANVHPLCCQIPNYSYWWRSRPQPRDLSHSRPCGSSTEDMVRCVG</sequence>
<dbReference type="Proteomes" id="UP001412239">
    <property type="component" value="Unassembled WGS sequence"/>
</dbReference>
<protein>
    <submittedName>
        <fullName evidence="2">Uncharacterized protein</fullName>
    </submittedName>
</protein>
<feature type="region of interest" description="Disordered" evidence="1">
    <location>
        <begin position="77"/>
        <end position="99"/>
    </location>
</feature>
<evidence type="ECO:0000313" key="2">
    <source>
        <dbReference type="EMBL" id="CUS11085.1"/>
    </source>
</evidence>
<proteinExistence type="predicted"/>
<accession>A0A292PWK4</accession>
<reference evidence="2" key="1">
    <citation type="submission" date="2015-10" db="EMBL/GenBank/DDBJ databases">
        <authorList>
            <person name="Regsiter A."/>
            <person name="william w."/>
        </authorList>
    </citation>
    <scope>NUCLEOTIDE SEQUENCE</scope>
    <source>
        <strain evidence="2">Montdore</strain>
    </source>
</reference>
<keyword evidence="3" id="KW-1185">Reference proteome</keyword>
<evidence type="ECO:0000256" key="1">
    <source>
        <dbReference type="SAM" id="MobiDB-lite"/>
    </source>
</evidence>
<name>A0A292PWK4_9PEZI</name>